<dbReference type="Gene3D" id="2.60.120.560">
    <property type="entry name" value="Exo-inulinase, domain 1"/>
    <property type="match status" value="1"/>
</dbReference>
<proteinExistence type="predicted"/>
<keyword evidence="1" id="KW-0732">Signal</keyword>
<reference evidence="3 4" key="1">
    <citation type="submission" date="2023-12" db="EMBL/GenBank/DDBJ databases">
        <title>Gut-associated functions are favored during microbiome assembly across C. elegans life.</title>
        <authorList>
            <person name="Zimmermann J."/>
        </authorList>
    </citation>
    <scope>NUCLEOTIDE SEQUENCE [LARGE SCALE GENOMIC DNA]</scope>
    <source>
        <strain evidence="3 4">BIGb0393</strain>
    </source>
</reference>
<sequence>MFKKSGLLTVGCMMAFSADASTALTLPAKDFNLIGVTLEEGNFKGSEALRMSMPSRQWQDPDKETLTDRNFMAWLPINFHSGIIEVDLASTLAAGAPGYARGFAGVSFRIQPDGSFENIYLRPTNSQSQDQVRRNHSVQYFAYPNFRFDRLRKEAPERYETYADIKLNEWTHVKIVVSSQHATLYLNNNPTPAFMVNDLKLGSKAQGGVGIWIESGTNAWFKNLKITAESK</sequence>
<keyword evidence="3" id="KW-0378">Hydrolase</keyword>
<dbReference type="Proteomes" id="UP001362100">
    <property type="component" value="Unassembled WGS sequence"/>
</dbReference>
<organism evidence="3 4">
    <name type="scientific">Pantoea nemavictus</name>
    <dbReference type="NCBI Taxonomy" id="2726955"/>
    <lineage>
        <taxon>Bacteria</taxon>
        <taxon>Pseudomonadati</taxon>
        <taxon>Pseudomonadota</taxon>
        <taxon>Gammaproteobacteria</taxon>
        <taxon>Enterobacterales</taxon>
        <taxon>Erwiniaceae</taxon>
        <taxon>Pantoea</taxon>
    </lineage>
</organism>
<evidence type="ECO:0000313" key="3">
    <source>
        <dbReference type="EMBL" id="MEJ5045857.1"/>
    </source>
</evidence>
<feature type="chain" id="PRO_5046041682" evidence="1">
    <location>
        <begin position="21"/>
        <end position="231"/>
    </location>
</feature>
<dbReference type="InterPro" id="IPR010496">
    <property type="entry name" value="AL/BT2_dom"/>
</dbReference>
<protein>
    <submittedName>
        <fullName evidence="3">Family 16 glycoside hydrolase</fullName>
    </submittedName>
</protein>
<dbReference type="RefSeq" id="WP_180822918.1">
    <property type="nucleotide sequence ID" value="NZ_JACAWY010000001.1"/>
</dbReference>
<comment type="caution">
    <text evidence="3">The sequence shown here is derived from an EMBL/GenBank/DDBJ whole genome shotgun (WGS) entry which is preliminary data.</text>
</comment>
<accession>A0ABU8PV26</accession>
<evidence type="ECO:0000259" key="2">
    <source>
        <dbReference type="Pfam" id="PF06439"/>
    </source>
</evidence>
<name>A0ABU8PV26_9GAMM</name>
<dbReference type="GO" id="GO:0016787">
    <property type="term" value="F:hydrolase activity"/>
    <property type="evidence" value="ECO:0007669"/>
    <property type="project" value="UniProtKB-KW"/>
</dbReference>
<dbReference type="EMBL" id="JBBGZW010000001">
    <property type="protein sequence ID" value="MEJ5045857.1"/>
    <property type="molecule type" value="Genomic_DNA"/>
</dbReference>
<feature type="domain" description="3-keto-alpha-glucoside-1,2-lyase/3-keto-2-hydroxy-glucal hydratase" evidence="2">
    <location>
        <begin position="103"/>
        <end position="227"/>
    </location>
</feature>
<evidence type="ECO:0000256" key="1">
    <source>
        <dbReference type="SAM" id="SignalP"/>
    </source>
</evidence>
<gene>
    <name evidence="3" type="ORF">WH298_11710</name>
</gene>
<keyword evidence="4" id="KW-1185">Reference proteome</keyword>
<dbReference type="Pfam" id="PF06439">
    <property type="entry name" value="3keto-disac_hyd"/>
    <property type="match status" value="1"/>
</dbReference>
<evidence type="ECO:0000313" key="4">
    <source>
        <dbReference type="Proteomes" id="UP001362100"/>
    </source>
</evidence>
<feature type="signal peptide" evidence="1">
    <location>
        <begin position="1"/>
        <end position="20"/>
    </location>
</feature>